<keyword evidence="4" id="KW-1185">Reference proteome</keyword>
<sequence>MSLASADMKREIHAKPEYGRKYVRYLKNVLRKDGNDGSYFALEKTIDNMIVYYDHHLKHFTENVIILAAEKQLIRDIPKILDWKLHFSRMDDASIKALAGEPPEIPRKRERLEGEKTSGSHMRSRSATNDFVNGVKMREVEEDL</sequence>
<comment type="caution">
    <text evidence="3">The sequence shown here is derived from an EMBL/GenBank/DDBJ whole genome shotgun (WGS) entry which is preliminary data.</text>
</comment>
<evidence type="ECO:0000313" key="4">
    <source>
        <dbReference type="Proteomes" id="UP000028545"/>
    </source>
</evidence>
<gene>
    <name evidence="3" type="ORF">SAPIO_CDS9296</name>
</gene>
<dbReference type="Proteomes" id="UP000028545">
    <property type="component" value="Unassembled WGS sequence"/>
</dbReference>
<dbReference type="RefSeq" id="XP_016640033.1">
    <property type="nucleotide sequence ID" value="XM_016790730.1"/>
</dbReference>
<reference evidence="3 4" key="1">
    <citation type="journal article" date="2014" name="Genome Announc.">
        <title>Draft genome sequence of the pathogenic fungus Scedosporium apiospermum.</title>
        <authorList>
            <person name="Vandeputte P."/>
            <person name="Ghamrawi S."/>
            <person name="Rechenmann M."/>
            <person name="Iltis A."/>
            <person name="Giraud S."/>
            <person name="Fleury M."/>
            <person name="Thornton C."/>
            <person name="Delhaes L."/>
            <person name="Meyer W."/>
            <person name="Papon N."/>
            <person name="Bouchara J.P."/>
        </authorList>
    </citation>
    <scope>NUCLEOTIDE SEQUENCE [LARGE SCALE GENOMIC DNA]</scope>
    <source>
        <strain evidence="3 4">IHEM 14462</strain>
    </source>
</reference>
<evidence type="ECO:0000313" key="3">
    <source>
        <dbReference type="EMBL" id="KEZ40234.1"/>
    </source>
</evidence>
<dbReference type="HOGENOM" id="CLU_1797573_0_0_1"/>
<protein>
    <recommendedName>
        <fullName evidence="2">GED domain-containing protein</fullName>
    </recommendedName>
</protein>
<dbReference type="PROSITE" id="PS51388">
    <property type="entry name" value="GED"/>
    <property type="match status" value="1"/>
</dbReference>
<dbReference type="GeneID" id="27728368"/>
<accession>A0A084FYS2</accession>
<name>A0A084FYS2_PSEDA</name>
<feature type="region of interest" description="Disordered" evidence="1">
    <location>
        <begin position="98"/>
        <end position="144"/>
    </location>
</feature>
<dbReference type="AlphaFoldDB" id="A0A084FYS2"/>
<evidence type="ECO:0000259" key="2">
    <source>
        <dbReference type="PROSITE" id="PS51388"/>
    </source>
</evidence>
<evidence type="ECO:0000256" key="1">
    <source>
        <dbReference type="SAM" id="MobiDB-lite"/>
    </source>
</evidence>
<proteinExistence type="predicted"/>
<organism evidence="3 4">
    <name type="scientific">Pseudallescheria apiosperma</name>
    <name type="common">Scedosporium apiospermum</name>
    <dbReference type="NCBI Taxonomy" id="563466"/>
    <lineage>
        <taxon>Eukaryota</taxon>
        <taxon>Fungi</taxon>
        <taxon>Dikarya</taxon>
        <taxon>Ascomycota</taxon>
        <taxon>Pezizomycotina</taxon>
        <taxon>Sordariomycetes</taxon>
        <taxon>Hypocreomycetidae</taxon>
        <taxon>Microascales</taxon>
        <taxon>Microascaceae</taxon>
        <taxon>Scedosporium</taxon>
    </lineage>
</organism>
<dbReference type="EMBL" id="JOWA01000132">
    <property type="protein sequence ID" value="KEZ40234.1"/>
    <property type="molecule type" value="Genomic_DNA"/>
</dbReference>
<dbReference type="InterPro" id="IPR020850">
    <property type="entry name" value="GED_dom"/>
</dbReference>
<feature type="domain" description="GED" evidence="2">
    <location>
        <begin position="42"/>
        <end position="134"/>
    </location>
</feature>
<feature type="compositionally biased region" description="Basic and acidic residues" evidence="1">
    <location>
        <begin position="104"/>
        <end position="118"/>
    </location>
</feature>
<feature type="compositionally biased region" description="Polar residues" evidence="1">
    <location>
        <begin position="119"/>
        <end position="131"/>
    </location>
</feature>
<dbReference type="KEGG" id="sapo:SAPIO_CDS9296"/>
<dbReference type="VEuPathDB" id="FungiDB:SAPIO_CDS9296"/>